<reference evidence="2 3" key="1">
    <citation type="submission" date="2023-08" db="EMBL/GenBank/DDBJ databases">
        <title>A Necator americanus chromosomal reference genome.</title>
        <authorList>
            <person name="Ilik V."/>
            <person name="Petrzelkova K.J."/>
            <person name="Pardy F."/>
            <person name="Fuh T."/>
            <person name="Niatou-Singa F.S."/>
            <person name="Gouil Q."/>
            <person name="Baker L."/>
            <person name="Ritchie M.E."/>
            <person name="Jex A.R."/>
            <person name="Gazzola D."/>
            <person name="Li H."/>
            <person name="Toshio Fujiwara R."/>
            <person name="Zhan B."/>
            <person name="Aroian R.V."/>
            <person name="Pafco B."/>
            <person name="Schwarz E.M."/>
        </authorList>
    </citation>
    <scope>NUCLEOTIDE SEQUENCE [LARGE SCALE GENOMIC DNA]</scope>
    <source>
        <strain evidence="2 3">Aroian</strain>
        <tissue evidence="2">Whole animal</tissue>
    </source>
</reference>
<protein>
    <recommendedName>
        <fullName evidence="1">Integrase catalytic domain-containing protein</fullName>
    </recommendedName>
</protein>
<evidence type="ECO:0000313" key="3">
    <source>
        <dbReference type="Proteomes" id="UP001303046"/>
    </source>
</evidence>
<sequence>MSSISSTVTIQAMKCIFAKFRNPETLVMDNVTQFTSPQFTSFCPSRGILHTRTPPFYPQSKGQVERFVDTFKRGLAKLKGEEPTVDALQKFQMGYCSTPCPSAPDQRLPAEASLGRRLRTELDLMLPSRGLTNGPRDVKMESQFNRRNGARRRNFEINDAIFAKDYRGQKPTWTPGFITRRVGNTTYTVRCGNEVCTRHVNQLRSAQLRLTLSCMCSTYRYSTPRAGTMIQRRLPTRLNDRNAFDDPVADYRWTHEELDTR</sequence>
<dbReference type="EMBL" id="JAVFWL010000006">
    <property type="protein sequence ID" value="KAK6762957.1"/>
    <property type="molecule type" value="Genomic_DNA"/>
</dbReference>
<comment type="caution">
    <text evidence="2">The sequence shown here is derived from an EMBL/GenBank/DDBJ whole genome shotgun (WGS) entry which is preliminary data.</text>
</comment>
<evidence type="ECO:0000313" key="2">
    <source>
        <dbReference type="EMBL" id="KAK6762957.1"/>
    </source>
</evidence>
<dbReference type="SUPFAM" id="SSF53098">
    <property type="entry name" value="Ribonuclease H-like"/>
    <property type="match status" value="1"/>
</dbReference>
<dbReference type="InterPro" id="IPR050951">
    <property type="entry name" value="Retrovirus_Pol_polyprotein"/>
</dbReference>
<accession>A0ABR1EJW4</accession>
<gene>
    <name evidence="2" type="primary">Necator_chrX.g23770</name>
    <name evidence="2" type="ORF">RB195_023606</name>
</gene>
<dbReference type="Gene3D" id="3.30.420.10">
    <property type="entry name" value="Ribonuclease H-like superfamily/Ribonuclease H"/>
    <property type="match status" value="1"/>
</dbReference>
<name>A0ABR1EJW4_NECAM</name>
<dbReference type="InterPro" id="IPR001584">
    <property type="entry name" value="Integrase_cat-core"/>
</dbReference>
<dbReference type="Proteomes" id="UP001303046">
    <property type="component" value="Unassembled WGS sequence"/>
</dbReference>
<dbReference type="PANTHER" id="PTHR37984">
    <property type="entry name" value="PROTEIN CBG26694"/>
    <property type="match status" value="1"/>
</dbReference>
<dbReference type="PANTHER" id="PTHR37984:SF5">
    <property type="entry name" value="PROTEIN NYNRIN-LIKE"/>
    <property type="match status" value="1"/>
</dbReference>
<organism evidence="2 3">
    <name type="scientific">Necator americanus</name>
    <name type="common">Human hookworm</name>
    <dbReference type="NCBI Taxonomy" id="51031"/>
    <lineage>
        <taxon>Eukaryota</taxon>
        <taxon>Metazoa</taxon>
        <taxon>Ecdysozoa</taxon>
        <taxon>Nematoda</taxon>
        <taxon>Chromadorea</taxon>
        <taxon>Rhabditida</taxon>
        <taxon>Rhabditina</taxon>
        <taxon>Rhabditomorpha</taxon>
        <taxon>Strongyloidea</taxon>
        <taxon>Ancylostomatidae</taxon>
        <taxon>Bunostominae</taxon>
        <taxon>Necator</taxon>
    </lineage>
</organism>
<feature type="domain" description="Integrase catalytic" evidence="1">
    <location>
        <begin position="1"/>
        <end position="135"/>
    </location>
</feature>
<dbReference type="InterPro" id="IPR036397">
    <property type="entry name" value="RNaseH_sf"/>
</dbReference>
<evidence type="ECO:0000259" key="1">
    <source>
        <dbReference type="PROSITE" id="PS50994"/>
    </source>
</evidence>
<proteinExistence type="predicted"/>
<dbReference type="InterPro" id="IPR012337">
    <property type="entry name" value="RNaseH-like_sf"/>
</dbReference>
<dbReference type="PROSITE" id="PS50994">
    <property type="entry name" value="INTEGRASE"/>
    <property type="match status" value="1"/>
</dbReference>
<keyword evidence="3" id="KW-1185">Reference proteome</keyword>